<dbReference type="Pfam" id="PF14314">
    <property type="entry name" value="Methyltrans_Mon_2nd"/>
    <property type="match status" value="1"/>
</dbReference>
<dbReference type="Pfam" id="PF14318">
    <property type="entry name" value="Mononeg_mRNAcap"/>
    <property type="match status" value="1"/>
</dbReference>
<keyword evidence="7" id="KW-0507">mRNA processing</keyword>
<keyword evidence="5" id="KW-0696">RNA-directed RNA polymerase</keyword>
<organism evidence="30 31">
    <name type="scientific">Chaco virus</name>
    <dbReference type="NCBI Taxonomy" id="1158189"/>
    <lineage>
        <taxon>Viruses</taxon>
        <taxon>Riboviria</taxon>
        <taxon>Orthornavirae</taxon>
        <taxon>Negarnaviricota</taxon>
        <taxon>Haploviricotina</taxon>
        <taxon>Monjiviricetes</taxon>
        <taxon>Mononegavirales</taxon>
        <taxon>Rhabdoviridae</taxon>
        <taxon>Alpharhabdovirinae</taxon>
        <taxon>Sripuvirus</taxon>
        <taxon>Sripuvirus chaco</taxon>
    </lineage>
</organism>
<sequence>MFLDNEYDFSDQNNPYELSDDDLKRCNGKKSDLSCLSKYDYNLNSPIIIDKIESLYLYLNKKKIIPLYDSEEFRKYERWLKSEKVHINDIITPRDISQSYSIIVKQDWNIDKEWSNIVRQTLNDEELVEDIYDSFKTFICQNKYKDTKIMLDAPINILGTKFLYLHKLVILMNNCNCIKGKNTGDLFGFQFHNPKQHRIPKCEDHYYRGFHKLLGMVIVTKDFIYLSSTESLIGRDHLLMFKDIVLNRMNTLISNYYCQLTHLNSHLVKWFSAGDECIISYHNDGYKIIKMIEPICNNIMSSYGNQLIEGFPDFPTFSRFIEDEIKDLVSKYPKSRDFFKITKEGKINDIVCKFGCYRFFGHPIIDYIKGLEDLYDLTHKVKNIDSHFIDKLASDLAYLVLEKKFREDKIWYTDELPKNHILHEFRRDQIWPSSFIINKFGDNWHKLPLTKCFDIPEFIDPSELFSDKAHSVDLHVLINHIRHDNKKPIPTKRVLTTLLEKNNINWVDFLQRINDKGFETDELVIGLRAKERELKDKGRFFALMSWNLRNYFVVTEYLIKTHFIGLFEGLTMADDMNTVITKMIGKTAGQDKSSSKRIITITNHLDYVKWNSNQRAESNNKIFRVMGQFLGMPNLIERTHEVFNKSFIYFVNRPDLMSVKEGQIVNNSSNKVCWQGQLGGLEGLRQKGWTISSMLMLNRLPRRRNTMIRTLAQGDNQIVITTYRPRQWSCDEEKLIIFQEIKANNDEIMKEVANGAVKMGLEIKKEECMQSTGFLNYGKVLIIKGVIYPITSKRIARVSSINNDQVPTMANILGTVSSCILSISHFSTDIFPILDMYKFFFLLLRNIWEIYDCILGDTVSDIIPIDKLRRKLYLTMLMFLDPSLGGICGMSLTRFMIRSFPDPVTEGLTFWKLIHDNTKSRELKKLCIQMGRPKLMDYRGSHFRKLLENPSSLNLPGSMSPVLILKDKILEEMILERHNFKNQIVRNSINFYCEQHQNIIKWLSDLEPWYPKFISEFYSSTFLGIVQSHISMFQNSRTVRNVMKQKIEGGFDEIMIKSELDTIMQSISDTRHKGGSMWRCSAEKADQLRREGWGRKIYGVTVVHPAEMFGETGLGNISCDNCINKGTDFITTIVPKGFPLSMADRGPYPSYLGSKTAESTSLVNPWEKESKIPLIRRAAHLRVAIGWFTQPDSYVSQAIYENLSKLTGEDWTGTQKECFSRTGTSQHRYGCSRQSQGGYCAQNPVASSYMITTTDTMGEIAKINCDFMYQASILFCQFLTYERYKNTHDHMTVHHHIKCTLCIREIEEVEITSPREIILPDVSETIKSWLPPDCKFTELKSIIKIEKVDIDDLRQEVIHVNAGRCIGFLYSQGKFERSKTYDDSALFPLSLKGKLNPIMLCRGIITGILYSCTIFLISRRLFNNKGSVRIMLESLGNYVIKSLSLDKSFISLGINGEIENYMSTISHRIPPSYPSNNNDIGLILESGLKYTLSRFLDKAYSDKNIKKGNIVIFPEMNDAENICIYGIGREIFSILCQNDPIRKTQMNMIREMKGLLIEIGRTDVCTKWLQEKYKIMVISSEVRHAIKNMPYKYEKPKITNAWGKEYSCPVDSIELSGRSDKDQLTVILPPKIKNPLISSVRTAMIATGSHYKIRSILNKFNIPVQDAICAGDGSGGIGALILRLFPTSRIIFNSLLDLTGEDLRGCKPSPPSAISCTIDDESRCVNLRSCWEKPSDLSKIDTWKYFSFLRKHHKMKINMMTFDMQVVEEDIQLAIDDNFIRYGIPLLEDKCIVIYKMYVHRLLSEVNFAEKVWPYFERVHLARTSLSSSHTSEIYLIMCDIRRTYKDSNIDWYDCKDWIKNSYCYKTCQEELDRARGFLGKDLSVGVPTHLLSDPTSDLVNCFQSLGVTNRVSLIIGKTLKTNLGSSQYNVSISSCNILIYNVNNPDNPMRYVPSNTDVENIAAIFCGFGLYVSYITGDFKLYQFIIWVINTYFWLWYDSGLYSLRKQRYYKTVRLNQKISPIQQICRALIRINNKSDTEQKKNKNFFYHLFRTDFDEESIDSKIQLFNSINDFDRPDYVTSLEDSNKEEESMTYVN</sequence>
<reference evidence="30 31" key="1">
    <citation type="journal article" date="2015" name="PLoS Pathog.">
        <title>Evolution of genome size and complexity in the rhabdoviridae.</title>
        <authorList>
            <person name="Walker P.J."/>
            <person name="Firth C."/>
            <person name="Widen S.G."/>
            <person name="Blasdell K.R."/>
            <person name="Guzman H."/>
            <person name="Wood T.G."/>
            <person name="Paradkar P.N."/>
            <person name="Holmes E.C."/>
            <person name="Tesh R.B."/>
            <person name="Vasilakis N."/>
        </authorList>
    </citation>
    <scope>NUCLEOTIDE SEQUENCE [LARGE SCALE GENOMIC DNA]</scope>
    <source>
        <strain evidence="30 31">BeAn42217</strain>
    </source>
</reference>
<dbReference type="Pfam" id="PF00946">
    <property type="entry name" value="Mononeg_RNA_pol"/>
    <property type="match status" value="1"/>
</dbReference>
<keyword evidence="27" id="KW-1133">Transmembrane helix</keyword>
<dbReference type="GeneID" id="37627461"/>
<evidence type="ECO:0000256" key="27">
    <source>
        <dbReference type="SAM" id="Phobius"/>
    </source>
</evidence>
<keyword evidence="10" id="KW-0548">Nucleotidyltransferase</keyword>
<comment type="catalytic activity">
    <reaction evidence="25">
        <text>a 5'-end (5'-triphosphoguanosine)-adenylyl-adenylyl-cytidylyl-adenosine in mRNA + 2 S-adenosyl-L-methionine = a 5'-end (N(7)-methyl 5'-triphosphoguanosine)-(2'-O-methyladenylyl)-adenylyl-cytidylyl-adenosine in mRNA + 2 S-adenosyl-L-homocysteine + H(+)</text>
        <dbReference type="Rhea" id="RHEA:65376"/>
        <dbReference type="Rhea" id="RHEA-COMP:16797"/>
        <dbReference type="Rhea" id="RHEA-COMP:16798"/>
        <dbReference type="ChEBI" id="CHEBI:15378"/>
        <dbReference type="ChEBI" id="CHEBI:57856"/>
        <dbReference type="ChEBI" id="CHEBI:59789"/>
        <dbReference type="ChEBI" id="CHEBI:156483"/>
        <dbReference type="ChEBI" id="CHEBI:156484"/>
        <dbReference type="EC" id="2.1.1.375"/>
    </reaction>
</comment>
<comment type="catalytic activity">
    <reaction evidence="20">
        <text>a 5'-end (5'-triphosphoguanosine)-(2'-O-methyladenylyl)-adenylyl-cytidylyl-adenosine in mRNA + S-adenosyl-L-methionine = a 5'-end (N(7)-methyl 5'-triphosphoguanosine)-(2'-O-methyladenylyl)-adenylyl-cytidylyl-adenosine in mRNA + S-adenosyl-L-homocysteine</text>
        <dbReference type="Rhea" id="RHEA:65440"/>
        <dbReference type="Rhea" id="RHEA-COMP:16798"/>
        <dbReference type="Rhea" id="RHEA-COMP:16801"/>
        <dbReference type="ChEBI" id="CHEBI:57856"/>
        <dbReference type="ChEBI" id="CHEBI:59789"/>
        <dbReference type="ChEBI" id="CHEBI:156482"/>
        <dbReference type="ChEBI" id="CHEBI:156483"/>
    </reaction>
</comment>
<dbReference type="InterPro" id="IPR039530">
    <property type="entry name" value="L_methyltransferase_rhabdo"/>
</dbReference>
<evidence type="ECO:0000256" key="15">
    <source>
        <dbReference type="ARBA" id="ARBA00022953"/>
    </source>
</evidence>
<feature type="transmembrane region" description="Helical" evidence="27">
    <location>
        <begin position="1982"/>
        <end position="2005"/>
    </location>
</feature>
<dbReference type="RefSeq" id="YP_009362274.1">
    <property type="nucleotide sequence ID" value="NC_034550.1"/>
</dbReference>
<evidence type="ECO:0000256" key="11">
    <source>
        <dbReference type="ARBA" id="ARBA00022741"/>
    </source>
</evidence>
<keyword evidence="6" id="KW-0489">Methyltransferase</keyword>
<keyword evidence="16" id="KW-0506">mRNA capping</keyword>
<evidence type="ECO:0000256" key="8">
    <source>
        <dbReference type="ARBA" id="ARBA00022679"/>
    </source>
</evidence>
<keyword evidence="11" id="KW-0547">Nucleotide-binding</keyword>
<dbReference type="InterPro" id="IPR026890">
    <property type="entry name" value="Mononeg_mRNAcap"/>
</dbReference>
<evidence type="ECO:0000256" key="13">
    <source>
        <dbReference type="ARBA" id="ARBA00022840"/>
    </source>
</evidence>
<evidence type="ECO:0000256" key="19">
    <source>
        <dbReference type="ARBA" id="ARBA00024494"/>
    </source>
</evidence>
<dbReference type="EC" id="2.7.7.48" evidence="3"/>
<evidence type="ECO:0000256" key="2">
    <source>
        <dbReference type="ARBA" id="ARBA00004328"/>
    </source>
</evidence>
<proteinExistence type="predicted"/>
<dbReference type="EC" id="2.1.1.375" evidence="21"/>
<keyword evidence="13" id="KW-0067">ATP-binding</keyword>
<comment type="subcellular location">
    <subcellularLocation>
        <location evidence="1">Host cytoplasm</location>
    </subcellularLocation>
    <subcellularLocation>
        <location evidence="2">Virion</location>
    </subcellularLocation>
</comment>
<dbReference type="InterPro" id="IPR039736">
    <property type="entry name" value="L_poly_C"/>
</dbReference>
<evidence type="ECO:0000259" key="29">
    <source>
        <dbReference type="PROSITE" id="PS51590"/>
    </source>
</evidence>
<keyword evidence="15" id="KW-0693">Viral RNA replication</keyword>
<evidence type="ECO:0000256" key="20">
    <source>
        <dbReference type="ARBA" id="ARBA00024499"/>
    </source>
</evidence>
<evidence type="ECO:0000256" key="7">
    <source>
        <dbReference type="ARBA" id="ARBA00022664"/>
    </source>
</evidence>
<comment type="catalytic activity">
    <reaction evidence="24">
        <text>a 5'-end (5'-triphosphoguanosine)-adenylyl-adenylyl-cytidylyl-adenosine in mRNA + S-adenosyl-L-methionine = a 5'-end (5'-triphosphoguanosine)-(2'-O-methyladenylyl)-adenylyl-cytidylyl-adenosine in mRNA + S-adenosyl-L-homocysteine + H(+)</text>
        <dbReference type="Rhea" id="RHEA:65380"/>
        <dbReference type="Rhea" id="RHEA-COMP:16797"/>
        <dbReference type="Rhea" id="RHEA-COMP:16801"/>
        <dbReference type="ChEBI" id="CHEBI:15378"/>
        <dbReference type="ChEBI" id="CHEBI:57856"/>
        <dbReference type="ChEBI" id="CHEBI:59789"/>
        <dbReference type="ChEBI" id="CHEBI:156482"/>
        <dbReference type="ChEBI" id="CHEBI:156484"/>
    </reaction>
</comment>
<dbReference type="GO" id="GO:0004482">
    <property type="term" value="F:mRNA 5'-cap (guanine-N7-)-methyltransferase activity"/>
    <property type="evidence" value="ECO:0007669"/>
    <property type="project" value="InterPro"/>
</dbReference>
<comment type="catalytic activity">
    <reaction evidence="19">
        <text>a 5'-end triphospho-adenylyl-adenylyl-cytidylyl-adenosine in mRNA + GDP + H(+) = a 5'-end (5'-triphosphoguanosine)-adenylyl-adenylyl-cytidylyl-adenosine in mRNA + diphosphate</text>
        <dbReference type="Rhea" id="RHEA:65436"/>
        <dbReference type="Rhea" id="RHEA-COMP:16797"/>
        <dbReference type="Rhea" id="RHEA-COMP:16799"/>
        <dbReference type="ChEBI" id="CHEBI:15378"/>
        <dbReference type="ChEBI" id="CHEBI:33019"/>
        <dbReference type="ChEBI" id="CHEBI:58189"/>
        <dbReference type="ChEBI" id="CHEBI:156484"/>
        <dbReference type="ChEBI" id="CHEBI:156503"/>
        <dbReference type="EC" id="2.7.7.88"/>
    </reaction>
</comment>
<comment type="catalytic activity">
    <reaction evidence="26">
        <text>GTP + H2O = GDP + phosphate + H(+)</text>
        <dbReference type="Rhea" id="RHEA:19669"/>
        <dbReference type="ChEBI" id="CHEBI:15377"/>
        <dbReference type="ChEBI" id="CHEBI:15378"/>
        <dbReference type="ChEBI" id="CHEBI:37565"/>
        <dbReference type="ChEBI" id="CHEBI:43474"/>
        <dbReference type="ChEBI" id="CHEBI:58189"/>
    </reaction>
</comment>
<protein>
    <recommendedName>
        <fullName evidence="23">Replicase</fullName>
        <ecNumber evidence="21">2.1.1.375</ecNumber>
        <ecNumber evidence="3">2.7.7.48</ecNumber>
        <ecNumber evidence="4">2.7.7.88</ecNumber>
    </recommendedName>
    <alternativeName>
        <fullName evidence="22">Transcriptase</fullName>
    </alternativeName>
</protein>
<keyword evidence="14" id="KW-0946">Virion</keyword>
<dbReference type="InterPro" id="IPR048397">
    <property type="entry name" value="Methyltrans_Mon_CD"/>
</dbReference>
<keyword evidence="17" id="KW-1035">Host cytoplasm</keyword>
<keyword evidence="8" id="KW-0808">Transferase</keyword>
<evidence type="ECO:0000256" key="16">
    <source>
        <dbReference type="ARBA" id="ARBA00023042"/>
    </source>
</evidence>
<evidence type="ECO:0000256" key="3">
    <source>
        <dbReference type="ARBA" id="ARBA00012494"/>
    </source>
</evidence>
<evidence type="ECO:0000256" key="14">
    <source>
        <dbReference type="ARBA" id="ARBA00022844"/>
    </source>
</evidence>
<evidence type="ECO:0000313" key="31">
    <source>
        <dbReference type="Proteomes" id="UP000204023"/>
    </source>
</evidence>
<accession>A0A0D3R132</accession>
<evidence type="ECO:0000256" key="17">
    <source>
        <dbReference type="ARBA" id="ARBA00023200"/>
    </source>
</evidence>
<dbReference type="GO" id="GO:0044423">
    <property type="term" value="C:virion component"/>
    <property type="evidence" value="ECO:0007669"/>
    <property type="project" value="UniProtKB-KW"/>
</dbReference>
<evidence type="ECO:0000256" key="9">
    <source>
        <dbReference type="ARBA" id="ARBA00022691"/>
    </source>
</evidence>
<evidence type="ECO:0000256" key="21">
    <source>
        <dbReference type="ARBA" id="ARBA00026099"/>
    </source>
</evidence>
<dbReference type="Proteomes" id="UP000204023">
    <property type="component" value="Segment"/>
</dbReference>
<keyword evidence="18" id="KW-0511">Multifunctional enzyme</keyword>
<dbReference type="GO" id="GO:0005524">
    <property type="term" value="F:ATP binding"/>
    <property type="evidence" value="ECO:0007669"/>
    <property type="project" value="UniProtKB-KW"/>
</dbReference>
<evidence type="ECO:0000256" key="4">
    <source>
        <dbReference type="ARBA" id="ARBA00012582"/>
    </source>
</evidence>
<dbReference type="GO" id="GO:0030430">
    <property type="term" value="C:host cell cytoplasm"/>
    <property type="evidence" value="ECO:0007669"/>
    <property type="project" value="UniProtKB-SubCell"/>
</dbReference>
<dbReference type="GO" id="GO:0003968">
    <property type="term" value="F:RNA-directed RNA polymerase activity"/>
    <property type="evidence" value="ECO:0007669"/>
    <property type="project" value="UniProtKB-KW"/>
</dbReference>
<dbReference type="GO" id="GO:0003924">
    <property type="term" value="F:GTPase activity"/>
    <property type="evidence" value="ECO:0007669"/>
    <property type="project" value="RHEA"/>
</dbReference>
<keyword evidence="27" id="KW-0812">Transmembrane</keyword>
<dbReference type="PROSITE" id="PS51590">
    <property type="entry name" value="SAM_MT_MNV_L"/>
    <property type="match status" value="1"/>
</dbReference>
<evidence type="ECO:0000256" key="18">
    <source>
        <dbReference type="ARBA" id="ARBA00023268"/>
    </source>
</evidence>
<evidence type="ECO:0000256" key="25">
    <source>
        <dbReference type="ARBA" id="ARBA00047370"/>
    </source>
</evidence>
<evidence type="ECO:0000256" key="5">
    <source>
        <dbReference type="ARBA" id="ARBA00022484"/>
    </source>
</evidence>
<dbReference type="EMBL" id="KM205000">
    <property type="protein sequence ID" value="AJR28409.1"/>
    <property type="molecule type" value="Viral_cRNA"/>
</dbReference>
<dbReference type="PROSITE" id="PS50526">
    <property type="entry name" value="RDRP_SSRNA_NEG_NONSEG"/>
    <property type="match status" value="1"/>
</dbReference>
<dbReference type="EC" id="2.7.7.88" evidence="4"/>
<evidence type="ECO:0000256" key="22">
    <source>
        <dbReference type="ARBA" id="ARBA00030436"/>
    </source>
</evidence>
<evidence type="ECO:0000259" key="28">
    <source>
        <dbReference type="PROSITE" id="PS50526"/>
    </source>
</evidence>
<feature type="domain" description="Mononegavirus-type SAM-dependent 2'-O-MTase" evidence="29">
    <location>
        <begin position="1641"/>
        <end position="1837"/>
    </location>
</feature>
<dbReference type="InterPro" id="IPR014023">
    <property type="entry name" value="Mononeg_RNA_pol_cat"/>
</dbReference>
<evidence type="ECO:0000256" key="10">
    <source>
        <dbReference type="ARBA" id="ARBA00022695"/>
    </source>
</evidence>
<evidence type="ECO:0000313" key="30">
    <source>
        <dbReference type="EMBL" id="AJR28409.1"/>
    </source>
</evidence>
<evidence type="ECO:0000256" key="26">
    <source>
        <dbReference type="ARBA" id="ARBA00048548"/>
    </source>
</evidence>
<name>A0A0D3R132_9RHAB</name>
<evidence type="ECO:0000256" key="6">
    <source>
        <dbReference type="ARBA" id="ARBA00022603"/>
    </source>
</evidence>
<keyword evidence="12" id="KW-0378">Hydrolase</keyword>
<evidence type="ECO:0000256" key="12">
    <source>
        <dbReference type="ARBA" id="ARBA00022801"/>
    </source>
</evidence>
<dbReference type="InterPro" id="IPR025786">
    <property type="entry name" value="Mononega_L_MeTrfase"/>
</dbReference>
<evidence type="ECO:0000256" key="24">
    <source>
        <dbReference type="ARBA" id="ARBA00047332"/>
    </source>
</evidence>
<keyword evidence="27" id="KW-0472">Membrane</keyword>
<feature type="domain" description="RdRp catalytic" evidence="28">
    <location>
        <begin position="599"/>
        <end position="785"/>
    </location>
</feature>
<keyword evidence="9" id="KW-0949">S-adenosyl-L-methionine</keyword>
<dbReference type="NCBIfam" id="TIGR04198">
    <property type="entry name" value="paramyx_RNAcap"/>
    <property type="match status" value="1"/>
</dbReference>
<keyword evidence="31" id="KW-1185">Reference proteome</keyword>
<dbReference type="Pfam" id="PF21080">
    <property type="entry name" value="Methyltrans_Mon_1st"/>
    <property type="match status" value="1"/>
</dbReference>
<evidence type="ECO:0000256" key="1">
    <source>
        <dbReference type="ARBA" id="ARBA00004192"/>
    </source>
</evidence>
<dbReference type="KEGG" id="vg:37627461"/>
<evidence type="ECO:0000256" key="23">
    <source>
        <dbReference type="ARBA" id="ARBA00031012"/>
    </source>
</evidence>